<keyword evidence="8" id="KW-0067">ATP-binding</keyword>
<keyword evidence="5 13" id="KW-0597">Phosphoprotein</keyword>
<dbReference type="Gene3D" id="1.10.287.130">
    <property type="match status" value="1"/>
</dbReference>
<dbReference type="AlphaFoldDB" id="A0A1V2JHG8"/>
<dbReference type="CDD" id="cd17546">
    <property type="entry name" value="REC_hyHK_CKI1_RcsC-like"/>
    <property type="match status" value="1"/>
</dbReference>
<protein>
    <recommendedName>
        <fullName evidence="3">histidine kinase</fullName>
        <ecNumber evidence="3">2.7.13.3</ecNumber>
    </recommendedName>
</protein>
<comment type="caution">
    <text evidence="17">The sequence shown here is derived from an EMBL/GenBank/DDBJ whole genome shotgun (WGS) entry which is preliminary data.</text>
</comment>
<feature type="domain" description="HPt" evidence="16">
    <location>
        <begin position="970"/>
        <end position="1060"/>
    </location>
</feature>
<evidence type="ECO:0000259" key="15">
    <source>
        <dbReference type="PROSITE" id="PS50110"/>
    </source>
</evidence>
<dbReference type="InterPro" id="IPR001789">
    <property type="entry name" value="Sig_transdc_resp-reg_receiver"/>
</dbReference>
<evidence type="ECO:0000259" key="14">
    <source>
        <dbReference type="PROSITE" id="PS50109"/>
    </source>
</evidence>
<dbReference type="EMBL" id="MNPV01000004">
    <property type="protein sequence ID" value="ONH44877.1"/>
    <property type="molecule type" value="Genomic_DNA"/>
</dbReference>
<evidence type="ECO:0000256" key="10">
    <source>
        <dbReference type="ARBA" id="ARBA00023012"/>
    </source>
</evidence>
<evidence type="ECO:0000256" key="5">
    <source>
        <dbReference type="ARBA" id="ARBA00022553"/>
    </source>
</evidence>
<evidence type="ECO:0000256" key="6">
    <source>
        <dbReference type="ARBA" id="ARBA00022692"/>
    </source>
</evidence>
<evidence type="ECO:0000313" key="18">
    <source>
        <dbReference type="Proteomes" id="UP000188559"/>
    </source>
</evidence>
<keyword evidence="11" id="KW-0472">Membrane</keyword>
<dbReference type="PANTHER" id="PTHR45339:SF1">
    <property type="entry name" value="HYBRID SIGNAL TRANSDUCTION HISTIDINE KINASE J"/>
    <property type="match status" value="1"/>
</dbReference>
<dbReference type="PANTHER" id="PTHR45339">
    <property type="entry name" value="HYBRID SIGNAL TRANSDUCTION HISTIDINE KINASE J"/>
    <property type="match status" value="1"/>
</dbReference>
<keyword evidence="9" id="KW-1133">Transmembrane helix</keyword>
<keyword evidence="10" id="KW-0902">Two-component regulatory system</keyword>
<name>A0A1V2JHG8_PSEAZ</name>
<dbReference type="CDD" id="cd00082">
    <property type="entry name" value="HisKA"/>
    <property type="match status" value="1"/>
</dbReference>
<evidence type="ECO:0000259" key="16">
    <source>
        <dbReference type="PROSITE" id="PS50894"/>
    </source>
</evidence>
<dbReference type="InterPro" id="IPR003594">
    <property type="entry name" value="HATPase_dom"/>
</dbReference>
<dbReference type="Pfam" id="PF00072">
    <property type="entry name" value="Response_reg"/>
    <property type="match status" value="1"/>
</dbReference>
<dbReference type="Gene3D" id="1.20.120.160">
    <property type="entry name" value="HPT domain"/>
    <property type="match status" value="1"/>
</dbReference>
<evidence type="ECO:0000256" key="11">
    <source>
        <dbReference type="ARBA" id="ARBA00023136"/>
    </source>
</evidence>
<dbReference type="SUPFAM" id="SSF47384">
    <property type="entry name" value="Homodimeric domain of signal transducing histidine kinase"/>
    <property type="match status" value="1"/>
</dbReference>
<organism evidence="17 18">
    <name type="scientific">Pseudomonas azotoformans</name>
    <dbReference type="NCBI Taxonomy" id="47878"/>
    <lineage>
        <taxon>Bacteria</taxon>
        <taxon>Pseudomonadati</taxon>
        <taxon>Pseudomonadota</taxon>
        <taxon>Gammaproteobacteria</taxon>
        <taxon>Pseudomonadales</taxon>
        <taxon>Pseudomonadaceae</taxon>
        <taxon>Pseudomonas</taxon>
    </lineage>
</organism>
<feature type="domain" description="Response regulatory" evidence="15">
    <location>
        <begin position="840"/>
        <end position="954"/>
    </location>
</feature>
<dbReference type="GO" id="GO:0005886">
    <property type="term" value="C:plasma membrane"/>
    <property type="evidence" value="ECO:0007669"/>
    <property type="project" value="UniProtKB-SubCell"/>
</dbReference>
<gene>
    <name evidence="17" type="ORF">BLL37_16275</name>
</gene>
<dbReference type="SMART" id="SM00387">
    <property type="entry name" value="HATPase_c"/>
    <property type="match status" value="1"/>
</dbReference>
<evidence type="ECO:0000256" key="12">
    <source>
        <dbReference type="PROSITE-ProRule" id="PRU00110"/>
    </source>
</evidence>
<comment type="catalytic activity">
    <reaction evidence="1">
        <text>ATP + protein L-histidine = ADP + protein N-phospho-L-histidine.</text>
        <dbReference type="EC" id="2.7.13.3"/>
    </reaction>
</comment>
<dbReference type="InterPro" id="IPR036641">
    <property type="entry name" value="HPT_dom_sf"/>
</dbReference>
<comment type="subcellular location">
    <subcellularLocation>
        <location evidence="2">Cell membrane</location>
        <topology evidence="2">Multi-pass membrane protein</topology>
    </subcellularLocation>
</comment>
<dbReference type="SMART" id="SM00448">
    <property type="entry name" value="REC"/>
    <property type="match status" value="1"/>
</dbReference>
<keyword evidence="7" id="KW-0547">Nucleotide-binding</keyword>
<dbReference type="InterPro" id="IPR011006">
    <property type="entry name" value="CheY-like_superfamily"/>
</dbReference>
<dbReference type="Gene3D" id="3.30.565.10">
    <property type="entry name" value="Histidine kinase-like ATPase, C-terminal domain"/>
    <property type="match status" value="1"/>
</dbReference>
<dbReference type="GO" id="GO:0005524">
    <property type="term" value="F:ATP binding"/>
    <property type="evidence" value="ECO:0007669"/>
    <property type="project" value="UniProtKB-KW"/>
</dbReference>
<proteinExistence type="predicted"/>
<dbReference type="PROSITE" id="PS50110">
    <property type="entry name" value="RESPONSE_REGULATORY"/>
    <property type="match status" value="1"/>
</dbReference>
<dbReference type="PRINTS" id="PR00344">
    <property type="entry name" value="BCTRLSENSOR"/>
</dbReference>
<dbReference type="InterPro" id="IPR008207">
    <property type="entry name" value="Sig_transdc_His_kin_Hpt_dom"/>
</dbReference>
<dbReference type="PROSITE" id="PS50894">
    <property type="entry name" value="HPT"/>
    <property type="match status" value="1"/>
</dbReference>
<dbReference type="InterPro" id="IPR004358">
    <property type="entry name" value="Sig_transdc_His_kin-like_C"/>
</dbReference>
<dbReference type="Gene3D" id="3.40.50.2300">
    <property type="match status" value="1"/>
</dbReference>
<dbReference type="InterPro" id="IPR005467">
    <property type="entry name" value="His_kinase_dom"/>
</dbReference>
<dbReference type="GO" id="GO:0000155">
    <property type="term" value="F:phosphorelay sensor kinase activity"/>
    <property type="evidence" value="ECO:0007669"/>
    <property type="project" value="InterPro"/>
</dbReference>
<dbReference type="CDD" id="cd16922">
    <property type="entry name" value="HATPase_EvgS-ArcB-TorS-like"/>
    <property type="match status" value="1"/>
</dbReference>
<evidence type="ECO:0000256" key="2">
    <source>
        <dbReference type="ARBA" id="ARBA00004651"/>
    </source>
</evidence>
<dbReference type="InterPro" id="IPR036097">
    <property type="entry name" value="HisK_dim/P_sf"/>
</dbReference>
<dbReference type="InterPro" id="IPR036890">
    <property type="entry name" value="HATPase_C_sf"/>
</dbReference>
<dbReference type="PROSITE" id="PS50109">
    <property type="entry name" value="HIS_KIN"/>
    <property type="match status" value="1"/>
</dbReference>
<dbReference type="SUPFAM" id="SSF52172">
    <property type="entry name" value="CheY-like"/>
    <property type="match status" value="1"/>
</dbReference>
<dbReference type="Pfam" id="PF01627">
    <property type="entry name" value="Hpt"/>
    <property type="match status" value="1"/>
</dbReference>
<dbReference type="SUPFAM" id="SSF55874">
    <property type="entry name" value="ATPase domain of HSP90 chaperone/DNA topoisomerase II/histidine kinase"/>
    <property type="match status" value="1"/>
</dbReference>
<dbReference type="SUPFAM" id="SSF47226">
    <property type="entry name" value="Histidine-containing phosphotransfer domain, HPT domain"/>
    <property type="match status" value="1"/>
</dbReference>
<dbReference type="Proteomes" id="UP000188559">
    <property type="component" value="Unassembled WGS sequence"/>
</dbReference>
<dbReference type="EC" id="2.7.13.3" evidence="3"/>
<dbReference type="SMART" id="SM00388">
    <property type="entry name" value="HisKA"/>
    <property type="match status" value="1"/>
</dbReference>
<evidence type="ECO:0000256" key="4">
    <source>
        <dbReference type="ARBA" id="ARBA00022475"/>
    </source>
</evidence>
<evidence type="ECO:0000313" key="17">
    <source>
        <dbReference type="EMBL" id="ONH44877.1"/>
    </source>
</evidence>
<feature type="domain" description="Histidine kinase" evidence="14">
    <location>
        <begin position="492"/>
        <end position="711"/>
    </location>
</feature>
<evidence type="ECO:0000256" key="8">
    <source>
        <dbReference type="ARBA" id="ARBA00022840"/>
    </source>
</evidence>
<feature type="modified residue" description="Phosphohistidine" evidence="12">
    <location>
        <position position="1009"/>
    </location>
</feature>
<keyword evidence="6" id="KW-0812">Transmembrane</keyword>
<dbReference type="Pfam" id="PF02518">
    <property type="entry name" value="HATPase_c"/>
    <property type="match status" value="1"/>
</dbReference>
<evidence type="ECO:0000256" key="3">
    <source>
        <dbReference type="ARBA" id="ARBA00012438"/>
    </source>
</evidence>
<keyword evidence="4" id="KW-1003">Cell membrane</keyword>
<evidence type="ECO:0000256" key="1">
    <source>
        <dbReference type="ARBA" id="ARBA00000085"/>
    </source>
</evidence>
<reference evidence="17 18" key="1">
    <citation type="submission" date="2016-10" db="EMBL/GenBank/DDBJ databases">
        <title>Pseudomonas lactis sp. nov. and Pseudomonas paralactis sp. nov., isolated from bovine raw milk.</title>
        <authorList>
            <person name="Von Neubeck M."/>
            <person name="Huptas C."/>
            <person name="Glueck C."/>
            <person name="Krewinkel M."/>
            <person name="Stoeckel M."/>
            <person name="Stressler T."/>
            <person name="Fischer L."/>
            <person name="Hinrichs J."/>
            <person name="Scherer S."/>
            <person name="Wenning M."/>
        </authorList>
    </citation>
    <scope>NUCLEOTIDE SEQUENCE [LARGE SCALE GENOMIC DNA]</scope>
    <source>
        <strain evidence="17 18">DSM 18862</strain>
    </source>
</reference>
<dbReference type="Pfam" id="PF00512">
    <property type="entry name" value="HisKA"/>
    <property type="match status" value="1"/>
</dbReference>
<evidence type="ECO:0000256" key="7">
    <source>
        <dbReference type="ARBA" id="ARBA00022741"/>
    </source>
</evidence>
<dbReference type="FunFam" id="3.30.565.10:FF:000010">
    <property type="entry name" value="Sensor histidine kinase RcsC"/>
    <property type="match status" value="1"/>
</dbReference>
<dbReference type="InterPro" id="IPR003661">
    <property type="entry name" value="HisK_dim/P_dom"/>
</dbReference>
<keyword evidence="18" id="KW-1185">Reference proteome</keyword>
<sequence length="1060" mass="117512">MRLSFGLLITLLLVVFFAVTGYWVTYKVIRGEVLKVDYHFMRLVGRAYDHEIFLLRVIKASSQLEYNPMFNPVAYVVDHRTQGGLRVYKGQSSQFHTTFSAALPIQIADTDSGVLSQQLQLANALANVHGDFWSGTTFKPPQMFLIDPRSDFDIAVPSIEVDTLNTQPEQASFSQVLASVKQAVQKLPARSSDLIVRWRPAQHFMGHKSVRQILGYVSGRVEADHWAPGGPPRELVAATLLNWDEFMTQGVRIEKLYFDLPQFDALDILAPDGTRVVGDERSQQIYQYENGFHLTSSGLLIKRSAGEFGTWQALYRISYQQLLLDARWQMLGLLGLLLLCAVSGWWVSRWYRRRIVVPASNDFRELLVNHDFNHSLLQTVPLALCVVKGPCIEAVTQNSLYLEWLGDPAGFETLMEHWLLFEQGRPLAGEGCMMVGARALHVRYSPTEYLGESVLLCTFTDISTHREAAASLLRARQAADAANEQKSHFVATLSHELRTPLYGVLGTLELLGLTSLDERQSGYLRTIDSSSVLLLHLISDVLDLSKIEAGQLVLESVAFAPLEMLEETVRGFSAMAAGKGLALYCCVDPRVPALVQGDRLRIQQIVGNLLNNAIKFTQAGHVAVYLAFIGAGHEAKLQWKVIDTGPGMTEAVQAHLFERFYQADNTPHTVAGAGLGLSICAHLSQLMQGQMTVESRLGEGSEFVFEVTLDVLEMTRPSLPGLDGKCIDVHTPYEALTDNLCAWLEYYGGQTCIMGDESRVKPDAILQVMPERLSGTFSGAINVFAQHDFSCVPRFIGQDVVVNQTSVSGICQALTAVIGGEPVALAQEETPAVRMHLGLAVLVAEDNPVNQALMKEQLERIGCTVDVVADGAQALLQLELQSYDVLLTDVNMPVMDGYRLVETLRQRDVDIPVIGVTANALREEGERCIRAGMNSWLSKPMDIQGLYLCLRSVLDPAVFQTFDTRRSSDEIHVPERMLELFLQTIAQDLAALKFLAAEEDRQEVVRLLHRVRGALAVGKAKDLIRVARELEAAVMRDGYIRTRKGIAAFIQRVEEAIAGS</sequence>
<evidence type="ECO:0000256" key="13">
    <source>
        <dbReference type="PROSITE-ProRule" id="PRU00169"/>
    </source>
</evidence>
<feature type="modified residue" description="4-aspartylphosphate" evidence="13">
    <location>
        <position position="889"/>
    </location>
</feature>
<accession>A0A1V2JHG8</accession>
<evidence type="ECO:0000256" key="9">
    <source>
        <dbReference type="ARBA" id="ARBA00022989"/>
    </source>
</evidence>